<dbReference type="AlphaFoldDB" id="A0A6J4UZW1"/>
<evidence type="ECO:0000256" key="1">
    <source>
        <dbReference type="SAM" id="Phobius"/>
    </source>
</evidence>
<reference evidence="2" key="1">
    <citation type="submission" date="2020-02" db="EMBL/GenBank/DDBJ databases">
        <authorList>
            <person name="Meier V. D."/>
        </authorList>
    </citation>
    <scope>NUCLEOTIDE SEQUENCE</scope>
    <source>
        <strain evidence="2">AVDCRST_MAG81</strain>
    </source>
</reference>
<name>A0A6J4UZW1_9CYAN</name>
<keyword evidence="1" id="KW-0812">Transmembrane</keyword>
<proteinExistence type="predicted"/>
<evidence type="ECO:0008006" key="3">
    <source>
        <dbReference type="Google" id="ProtNLM"/>
    </source>
</evidence>
<protein>
    <recommendedName>
        <fullName evidence="3">Phosphate ABC transporter permease</fullName>
    </recommendedName>
</protein>
<keyword evidence="1" id="KW-0472">Membrane</keyword>
<organism evidence="2">
    <name type="scientific">uncultured Synechococcales cyanobacterium</name>
    <dbReference type="NCBI Taxonomy" id="1936017"/>
    <lineage>
        <taxon>Bacteria</taxon>
        <taxon>Bacillati</taxon>
        <taxon>Cyanobacteriota</taxon>
        <taxon>Cyanophyceae</taxon>
        <taxon>Synechococcales</taxon>
        <taxon>environmental samples</taxon>
    </lineage>
</organism>
<evidence type="ECO:0000313" key="2">
    <source>
        <dbReference type="EMBL" id="CAA9564430.1"/>
    </source>
</evidence>
<keyword evidence="1" id="KW-1133">Transmembrane helix</keyword>
<dbReference type="EMBL" id="CADCWO010000056">
    <property type="protein sequence ID" value="CAA9564430.1"/>
    <property type="molecule type" value="Genomic_DNA"/>
</dbReference>
<feature type="transmembrane region" description="Helical" evidence="1">
    <location>
        <begin position="37"/>
        <end position="54"/>
    </location>
</feature>
<accession>A0A6J4UZW1</accession>
<sequence length="224" mass="26164">MLISITRQKFEEIIPLLPTGAQYLYYWGKVSDVLKRLLITVVGIVIISVMGLVLKEGFSGVTFILNLIVGLYWLWAPIYLASRRNAEYRRYSHCGFWQGQVLDVFISEELIGKEETVNRRGDLVVIENRERRLNLEVGDETGFATKVQVPLRREHQVIRRNEIAEMLVLSNQSDLSRIAKISDVYIPADKLWVSDYPYVRRDTFEQISRTLRVRRRPMMDVDRS</sequence>
<feature type="transmembrane region" description="Helical" evidence="1">
    <location>
        <begin position="60"/>
        <end position="81"/>
    </location>
</feature>
<gene>
    <name evidence="2" type="ORF">AVDCRST_MAG81-1089</name>
</gene>